<gene>
    <name evidence="4" type="ORF">OU419_08680</name>
    <name evidence="3" type="ORF">OU419_23795</name>
</gene>
<dbReference type="InterPro" id="IPR008020">
    <property type="entry name" value="G8P"/>
</dbReference>
<feature type="signal peptide" evidence="2">
    <location>
        <begin position="1"/>
        <end position="36"/>
    </location>
</feature>
<sequence length="80" mass="8229">MKGMKQQIAQFNPIRSFRNLCIAGAVTAASAAPAFAIDTSAVESAIDTGKTNMETIGTAVVGALVILAVAGLIYSMLRKA</sequence>
<keyword evidence="1" id="KW-0472">Membrane</keyword>
<dbReference type="Pfam" id="PF05356">
    <property type="entry name" value="Phage_Coat_B"/>
    <property type="match status" value="1"/>
</dbReference>
<evidence type="ECO:0000313" key="3">
    <source>
        <dbReference type="EMBL" id="WAI48748.1"/>
    </source>
</evidence>
<accession>A0ABY7A461</accession>
<keyword evidence="5" id="KW-1185">Reference proteome</keyword>
<dbReference type="EMBL" id="CP113432">
    <property type="protein sequence ID" value="WAI48748.1"/>
    <property type="molecule type" value="Genomic_DNA"/>
</dbReference>
<organism evidence="4 5">
    <name type="scientific">Pseudomonas triclosanedens</name>
    <dbReference type="NCBI Taxonomy" id="2961893"/>
    <lineage>
        <taxon>Bacteria</taxon>
        <taxon>Pseudomonadati</taxon>
        <taxon>Pseudomonadota</taxon>
        <taxon>Gammaproteobacteria</taxon>
        <taxon>Pseudomonadales</taxon>
        <taxon>Pseudomonadaceae</taxon>
        <taxon>Pseudomonas</taxon>
    </lineage>
</organism>
<evidence type="ECO:0000256" key="2">
    <source>
        <dbReference type="SAM" id="SignalP"/>
    </source>
</evidence>
<dbReference type="SUPFAM" id="SSF57987">
    <property type="entry name" value="Inovirus (filamentous phage) major coat protein"/>
    <property type="match status" value="1"/>
</dbReference>
<dbReference type="EMBL" id="CP113432">
    <property type="protein sequence ID" value="WAI51311.1"/>
    <property type="molecule type" value="Genomic_DNA"/>
</dbReference>
<keyword evidence="1" id="KW-0812">Transmembrane</keyword>
<reference evidence="4" key="1">
    <citation type="submission" date="2022-11" db="EMBL/GenBank/DDBJ databases">
        <title>Pseudomonas triclosanedens sp. nov., a triclosan degrader isolated from activated sludge.</title>
        <authorList>
            <person name="Yin Y."/>
            <person name="Lu Z."/>
        </authorList>
    </citation>
    <scope>NUCLEOTIDE SEQUENCE</scope>
    <source>
        <strain evidence="4">ZM23</strain>
    </source>
</reference>
<evidence type="ECO:0000313" key="4">
    <source>
        <dbReference type="EMBL" id="WAI51311.1"/>
    </source>
</evidence>
<feature type="chain" id="PRO_5045034227" evidence="2">
    <location>
        <begin position="37"/>
        <end position="80"/>
    </location>
</feature>
<keyword evidence="1" id="KW-1133">Transmembrane helix</keyword>
<feature type="transmembrane region" description="Helical" evidence="1">
    <location>
        <begin position="55"/>
        <end position="77"/>
    </location>
</feature>
<evidence type="ECO:0000256" key="1">
    <source>
        <dbReference type="SAM" id="Phobius"/>
    </source>
</evidence>
<dbReference type="Gene3D" id="1.20.5.230">
    <property type="match status" value="1"/>
</dbReference>
<name>A0ABY7A461_9PSED</name>
<dbReference type="Proteomes" id="UP001163624">
    <property type="component" value="Chromosome"/>
</dbReference>
<protein>
    <submittedName>
        <fullName evidence="4">Major capsid protein</fullName>
    </submittedName>
</protein>
<keyword evidence="2" id="KW-0732">Signal</keyword>
<evidence type="ECO:0000313" key="5">
    <source>
        <dbReference type="Proteomes" id="UP001163624"/>
    </source>
</evidence>
<proteinExistence type="predicted"/>
<dbReference type="RefSeq" id="WP_254476843.1">
    <property type="nucleotide sequence ID" value="NZ_CP113432.1"/>
</dbReference>